<sequence length="286" mass="32890">MPPNLRNRRGQADDKTTPRVVEVDTDEEVEITRTTEQQRERHRIERDNKKYTVKIDDDDENFCISLLDVLRVIVTLVVLTVGLSYYVTSGESYIWGFERQRPWWMRYNGIKQCLQGPVILTPSQLALYDGTDPSLPIYLALNGTIIDVSANPGVYGPGGGYHFFVGRDATRAFVTGCFQEDLTGDMTGVEEMYIPVEDADESHREKTLTAAEKKARHEREVQEAMEKVRAQVDHWVKFYSGHQKYFAVGKVVPEPGQEEEEQREERKLCEGAQKNRPKRSEMNKQL</sequence>
<evidence type="ECO:0000259" key="3">
    <source>
        <dbReference type="SMART" id="SM01117"/>
    </source>
</evidence>
<evidence type="ECO:0000256" key="1">
    <source>
        <dbReference type="ARBA" id="ARBA00038357"/>
    </source>
</evidence>
<reference key="1">
    <citation type="journal article" date="2014" name="PLoS Genet.">
        <title>Signature Gene Expression Reveals Novel Clues to the Molecular Mechanisms of Dimorphic Transition in Penicillium marneffei.</title>
        <authorList>
            <person name="Yang E."/>
            <person name="Wang G."/>
            <person name="Cai J."/>
            <person name="Woo P.C."/>
            <person name="Lau S.K."/>
            <person name="Yuen K.-Y."/>
            <person name="Chow W.-N."/>
            <person name="Lin X."/>
        </authorList>
    </citation>
    <scope>NUCLEOTIDE SEQUENCE [LARGE SCALE GENOMIC DNA]</scope>
    <source>
        <strain>PM1</strain>
    </source>
</reference>
<dbReference type="FunFam" id="3.10.120.10:FF:000018">
    <property type="entry name" value="Heme/steroid binding domain protein, putative"/>
    <property type="match status" value="1"/>
</dbReference>
<protein>
    <submittedName>
        <fullName evidence="4">Membrane steroid-binding protein 2</fullName>
    </submittedName>
</protein>
<name>A0A093UUU1_TALMA</name>
<dbReference type="InterPro" id="IPR001199">
    <property type="entry name" value="Cyt_B5-like_heme/steroid-bd"/>
</dbReference>
<dbReference type="InterPro" id="IPR036400">
    <property type="entry name" value="Cyt_B5-like_heme/steroid_sf"/>
</dbReference>
<dbReference type="InterPro" id="IPR050577">
    <property type="entry name" value="MAPR/NEUFC/NENF-like"/>
</dbReference>
<dbReference type="HOGENOM" id="CLU_070889_0_1_1"/>
<dbReference type="PANTHER" id="PTHR10281">
    <property type="entry name" value="MEMBRANE-ASSOCIATED PROGESTERONE RECEPTOR COMPONENT-RELATED"/>
    <property type="match status" value="1"/>
</dbReference>
<comment type="similarity">
    <text evidence="1">Belongs to the cytochrome b5 family. MAPR subfamily.</text>
</comment>
<accession>A0A093UUU1</accession>
<gene>
    <name evidence="4" type="ORF">GQ26_0310830</name>
</gene>
<dbReference type="SUPFAM" id="SSF55856">
    <property type="entry name" value="Cytochrome b5-like heme/steroid binding domain"/>
    <property type="match status" value="1"/>
</dbReference>
<dbReference type="AlphaFoldDB" id="A0A093UUU1"/>
<comment type="caution">
    <text evidence="4">The sequence shown here is derived from an EMBL/GenBank/DDBJ whole genome shotgun (WGS) entry which is preliminary data.</text>
</comment>
<organism evidence="4">
    <name type="scientific">Talaromyces marneffei PM1</name>
    <dbReference type="NCBI Taxonomy" id="1077442"/>
    <lineage>
        <taxon>Eukaryota</taxon>
        <taxon>Fungi</taxon>
        <taxon>Dikarya</taxon>
        <taxon>Ascomycota</taxon>
        <taxon>Pezizomycotina</taxon>
        <taxon>Eurotiomycetes</taxon>
        <taxon>Eurotiomycetidae</taxon>
        <taxon>Eurotiales</taxon>
        <taxon>Trichocomaceae</taxon>
        <taxon>Talaromyces</taxon>
        <taxon>Talaromyces sect. Talaromyces</taxon>
    </lineage>
</organism>
<dbReference type="EMBL" id="JPOX01000031">
    <property type="protein sequence ID" value="KFX44022.1"/>
    <property type="molecule type" value="Genomic_DNA"/>
</dbReference>
<reference evidence="4" key="2">
    <citation type="journal article" date="2014" name="PLoS Genet.">
        <title>Signature gene expression reveals novel clues to the molecular mechanisms of dimorphic transition in Penicillium marneffei.</title>
        <authorList>
            <person name="Yang E."/>
            <person name="Wang G."/>
            <person name="Cai J."/>
            <person name="Woo P.C."/>
            <person name="Lau S.K."/>
            <person name="Yuen K.-Y."/>
            <person name="Chow W.-N."/>
            <person name="Lin X."/>
        </authorList>
    </citation>
    <scope>NUCLEOTIDE SEQUENCE</scope>
    <source>
        <strain evidence="4">PM1</strain>
    </source>
</reference>
<proteinExistence type="inferred from homology"/>
<feature type="domain" description="Cytochrome b5 heme-binding" evidence="3">
    <location>
        <begin position="120"/>
        <end position="198"/>
    </location>
</feature>
<dbReference type="GO" id="GO:0016020">
    <property type="term" value="C:membrane"/>
    <property type="evidence" value="ECO:0007669"/>
    <property type="project" value="TreeGrafter"/>
</dbReference>
<dbReference type="eggNOG" id="KOG1108">
    <property type="taxonomic scope" value="Eukaryota"/>
</dbReference>
<dbReference type="GO" id="GO:0012505">
    <property type="term" value="C:endomembrane system"/>
    <property type="evidence" value="ECO:0007669"/>
    <property type="project" value="TreeGrafter"/>
</dbReference>
<evidence type="ECO:0000256" key="2">
    <source>
        <dbReference type="SAM" id="MobiDB-lite"/>
    </source>
</evidence>
<dbReference type="Gene3D" id="3.10.120.10">
    <property type="entry name" value="Cytochrome b5-like heme/steroid binding domain"/>
    <property type="match status" value="1"/>
</dbReference>
<dbReference type="SMART" id="SM01117">
    <property type="entry name" value="Cyt-b5"/>
    <property type="match status" value="1"/>
</dbReference>
<feature type="region of interest" description="Disordered" evidence="2">
    <location>
        <begin position="252"/>
        <end position="286"/>
    </location>
</feature>
<dbReference type="PANTHER" id="PTHR10281:SF76">
    <property type="entry name" value="CALCUTTA CUP-RELATED"/>
    <property type="match status" value="1"/>
</dbReference>
<evidence type="ECO:0000313" key="4">
    <source>
        <dbReference type="EMBL" id="KFX44022.1"/>
    </source>
</evidence>